<organism evidence="1">
    <name type="scientific">Megaviridae environmental sample</name>
    <dbReference type="NCBI Taxonomy" id="1737588"/>
    <lineage>
        <taxon>Viruses</taxon>
        <taxon>Varidnaviria</taxon>
        <taxon>Bamfordvirae</taxon>
        <taxon>Nucleocytoviricota</taxon>
        <taxon>Megaviricetes</taxon>
        <taxon>Imitervirales</taxon>
        <taxon>Mimiviridae</taxon>
        <taxon>environmental samples</taxon>
    </lineage>
</organism>
<dbReference type="EMBL" id="MN448288">
    <property type="protein sequence ID" value="QFG74448.1"/>
    <property type="molecule type" value="Genomic_DNA"/>
</dbReference>
<protein>
    <submittedName>
        <fullName evidence="1">Uncharacterized protein</fullName>
    </submittedName>
</protein>
<sequence length="142" mass="16474">MSSSEDSDDNYTCDSTIVTTKNTTLACSNPDLSITNVGVTIEQFYYNENDNSEQFYRIIFDVTLPDMKTKIDSDNYDTPMNPFREIDKSIVLDGFLVYKNQLTKLQLNYILMKNSELCKYTHNTDPTWYKISIIHGLVHLWS</sequence>
<accession>A0A5J6VKR1</accession>
<reference evidence="1" key="1">
    <citation type="journal article" date="2019" name="Philos. Trans. R. Soc. Lond., B, Biol. Sci.">
        <title>Targeted metagenomic recovery of four divergent viruses reveals shared and distinctive characteristics of giant viruses of marine eukaryotes.</title>
        <authorList>
            <person name="Needham D.M."/>
            <person name="Poirier C."/>
            <person name="Hehenberger E."/>
            <person name="Jimenez V."/>
            <person name="Swalwell J.E."/>
            <person name="Santoro A.E."/>
            <person name="Worden A.Z."/>
        </authorList>
    </citation>
    <scope>NUCLEOTIDE SEQUENCE</scope>
    <source>
        <strain evidence="1">MPacV-611</strain>
    </source>
</reference>
<evidence type="ECO:0000313" key="1">
    <source>
        <dbReference type="EMBL" id="QFG74448.1"/>
    </source>
</evidence>
<name>A0A5J6VKR1_9VIRU</name>
<proteinExistence type="predicted"/>